<proteinExistence type="inferred from homology"/>
<dbReference type="PROSITE" id="PS51762">
    <property type="entry name" value="GH16_2"/>
    <property type="match status" value="1"/>
</dbReference>
<dbReference type="Proteomes" id="UP000619238">
    <property type="component" value="Unassembled WGS sequence"/>
</dbReference>
<evidence type="ECO:0000313" key="6">
    <source>
        <dbReference type="Proteomes" id="UP000619238"/>
    </source>
</evidence>
<keyword evidence="6" id="KW-1185">Reference proteome</keyword>
<dbReference type="Pfam" id="PF18962">
    <property type="entry name" value="Por_Secre_tail"/>
    <property type="match status" value="1"/>
</dbReference>
<dbReference type="PANTHER" id="PTHR10963">
    <property type="entry name" value="GLYCOSYL HYDROLASE-RELATED"/>
    <property type="match status" value="1"/>
</dbReference>
<evidence type="ECO:0000256" key="1">
    <source>
        <dbReference type="ARBA" id="ARBA00006865"/>
    </source>
</evidence>
<gene>
    <name evidence="5" type="ORF">H2O64_11205</name>
</gene>
<dbReference type="InterPro" id="IPR026444">
    <property type="entry name" value="Secre_tail"/>
</dbReference>
<evidence type="ECO:0000256" key="2">
    <source>
        <dbReference type="ARBA" id="ARBA00022729"/>
    </source>
</evidence>
<feature type="domain" description="GH16" evidence="4">
    <location>
        <begin position="187"/>
        <end position="445"/>
    </location>
</feature>
<evidence type="ECO:0000256" key="3">
    <source>
        <dbReference type="SAM" id="SignalP"/>
    </source>
</evidence>
<sequence length="527" mass="58093">MKNLYANLFIVFLFVSQLSFSQQMPIDFSDSSDNFTAFSGSGFSFNTDPMDAGNDVGQFFNDGSNAWQGFSLDLIRAIDLDFQQTISLSFYGFDPNAHTIVLKLENGTNPDVEVTQNVPSGGGWTHNIIFDFSNAVLSSDGVTAVNASGMYDRLTIFIDGGVTTPGTYLLDTIDDGSVGTDPNAIDVEYTYLVWEDEFNTPGVVDPTKWHHQTQVIIPGVGWANGEAQHYTDRIDNSFVDNSGFLNIVAKSETYTDQGLTKNYTSARLNSKFAFTYGRIDVRAKLPLESGTWPAIWTLGKNINEDGAFFDSSFGTTNWPACGEIDIMEHGIFPGEDINYINSALHTTCCHGGNPNQGGIIANDLANEFHVYSINWSPDQITFLLDGVGFYTYNPAVKNVSTWPFFEDQFLLLNVAMGGLAGNVDSGFTQSAMLIDYVKVYQENPLSVEDNSNLDSAISIYPNPTSDTVYINAKVALSSLTLYDVYGNLILQKEKDTRSIDVRSLKSGVYFLELYSNTQKVVKKVIVN</sequence>
<comment type="caution">
    <text evidence="5">The sequence shown here is derived from an EMBL/GenBank/DDBJ whole genome shotgun (WGS) entry which is preliminary data.</text>
</comment>
<feature type="chain" id="PRO_5045714877" evidence="3">
    <location>
        <begin position="22"/>
        <end position="527"/>
    </location>
</feature>
<dbReference type="InterPro" id="IPR000757">
    <property type="entry name" value="Beta-glucanase-like"/>
</dbReference>
<dbReference type="Gene3D" id="2.60.120.200">
    <property type="match status" value="1"/>
</dbReference>
<accession>A0ABR7Q9K6</accession>
<reference evidence="5 6" key="1">
    <citation type="submission" date="2020-07" db="EMBL/GenBank/DDBJ databases">
        <title>Description of Kordia aestuariivivens sp. nov., isolated from a tidal flat.</title>
        <authorList>
            <person name="Park S."/>
            <person name="Yoon J.-H."/>
        </authorList>
    </citation>
    <scope>NUCLEOTIDE SEQUENCE [LARGE SCALE GENOMIC DNA]</scope>
    <source>
        <strain evidence="5 6">YSTF-M3</strain>
    </source>
</reference>
<organism evidence="5 6">
    <name type="scientific">Kordia aestuariivivens</name>
    <dbReference type="NCBI Taxonomy" id="2759037"/>
    <lineage>
        <taxon>Bacteria</taxon>
        <taxon>Pseudomonadati</taxon>
        <taxon>Bacteroidota</taxon>
        <taxon>Flavobacteriia</taxon>
        <taxon>Flavobacteriales</taxon>
        <taxon>Flavobacteriaceae</taxon>
        <taxon>Kordia</taxon>
    </lineage>
</organism>
<dbReference type="InterPro" id="IPR050546">
    <property type="entry name" value="Glycosyl_Hydrlase_16"/>
</dbReference>
<dbReference type="RefSeq" id="WP_187562294.1">
    <property type="nucleotide sequence ID" value="NZ_JACGWS010000006.1"/>
</dbReference>
<dbReference type="CDD" id="cd08023">
    <property type="entry name" value="GH16_laminarinase_like"/>
    <property type="match status" value="1"/>
</dbReference>
<keyword evidence="2 3" id="KW-0732">Signal</keyword>
<name>A0ABR7Q9K6_9FLAO</name>
<dbReference type="EMBL" id="JACGWS010000006">
    <property type="protein sequence ID" value="MBC8755244.1"/>
    <property type="molecule type" value="Genomic_DNA"/>
</dbReference>
<evidence type="ECO:0000259" key="4">
    <source>
        <dbReference type="PROSITE" id="PS51762"/>
    </source>
</evidence>
<dbReference type="NCBIfam" id="TIGR04183">
    <property type="entry name" value="Por_Secre_tail"/>
    <property type="match status" value="1"/>
</dbReference>
<evidence type="ECO:0000313" key="5">
    <source>
        <dbReference type="EMBL" id="MBC8755244.1"/>
    </source>
</evidence>
<feature type="signal peptide" evidence="3">
    <location>
        <begin position="1"/>
        <end position="21"/>
    </location>
</feature>
<dbReference type="PANTHER" id="PTHR10963:SF55">
    <property type="entry name" value="GLYCOSIDE HYDROLASE FAMILY 16 PROTEIN"/>
    <property type="match status" value="1"/>
</dbReference>
<dbReference type="SUPFAM" id="SSF49899">
    <property type="entry name" value="Concanavalin A-like lectins/glucanases"/>
    <property type="match status" value="1"/>
</dbReference>
<dbReference type="Pfam" id="PF00722">
    <property type="entry name" value="Glyco_hydro_16"/>
    <property type="match status" value="1"/>
</dbReference>
<dbReference type="InterPro" id="IPR013320">
    <property type="entry name" value="ConA-like_dom_sf"/>
</dbReference>
<protein>
    <submittedName>
        <fullName evidence="5">Family 16 glycosylhydrolase</fullName>
    </submittedName>
</protein>
<comment type="similarity">
    <text evidence="1">Belongs to the glycosyl hydrolase 16 family.</text>
</comment>